<name>A0A402BF82_9CHLR</name>
<dbReference type="EMBL" id="BIFT01000002">
    <property type="protein sequence ID" value="GCE29907.1"/>
    <property type="molecule type" value="Genomic_DNA"/>
</dbReference>
<gene>
    <name evidence="1" type="ORF">KDA_53910</name>
</gene>
<reference evidence="2" key="1">
    <citation type="submission" date="2018-12" db="EMBL/GenBank/DDBJ databases">
        <title>Tengunoibacter tsumagoiensis gen. nov., sp. nov., Dictyobacter kobayashii sp. nov., D. alpinus sp. nov., and D. joshuensis sp. nov. and description of Dictyobacteraceae fam. nov. within the order Ktedonobacterales isolated from Tengu-no-mugimeshi.</title>
        <authorList>
            <person name="Wang C.M."/>
            <person name="Zheng Y."/>
            <person name="Sakai Y."/>
            <person name="Toyoda A."/>
            <person name="Minakuchi Y."/>
            <person name="Abe K."/>
            <person name="Yokota A."/>
            <person name="Yabe S."/>
        </authorList>
    </citation>
    <scope>NUCLEOTIDE SEQUENCE [LARGE SCALE GENOMIC DNA]</scope>
    <source>
        <strain evidence="2">Uno16</strain>
    </source>
</reference>
<proteinExistence type="predicted"/>
<protein>
    <submittedName>
        <fullName evidence="1">Uncharacterized protein</fullName>
    </submittedName>
</protein>
<comment type="caution">
    <text evidence="1">The sequence shown here is derived from an EMBL/GenBank/DDBJ whole genome shotgun (WGS) entry which is preliminary data.</text>
</comment>
<organism evidence="1 2">
    <name type="scientific">Dictyobacter alpinus</name>
    <dbReference type="NCBI Taxonomy" id="2014873"/>
    <lineage>
        <taxon>Bacteria</taxon>
        <taxon>Bacillati</taxon>
        <taxon>Chloroflexota</taxon>
        <taxon>Ktedonobacteria</taxon>
        <taxon>Ktedonobacterales</taxon>
        <taxon>Dictyobacteraceae</taxon>
        <taxon>Dictyobacter</taxon>
    </lineage>
</organism>
<evidence type="ECO:0000313" key="2">
    <source>
        <dbReference type="Proteomes" id="UP000287171"/>
    </source>
</evidence>
<dbReference type="Proteomes" id="UP000287171">
    <property type="component" value="Unassembled WGS sequence"/>
</dbReference>
<accession>A0A402BF82</accession>
<sequence length="76" mass="7777">MIVMVSHPNVAVCTNVKTCGYPGESNASGSTHGAIMPHTIANTSPVNRYGSGTLSGTPRVPPIPAFPVIPIFTEAG</sequence>
<keyword evidence="2" id="KW-1185">Reference proteome</keyword>
<evidence type="ECO:0000313" key="1">
    <source>
        <dbReference type="EMBL" id="GCE29907.1"/>
    </source>
</evidence>
<dbReference type="AlphaFoldDB" id="A0A402BF82"/>